<proteinExistence type="predicted"/>
<evidence type="ECO:0000313" key="1">
    <source>
        <dbReference type="EMBL" id="AKB54505.1"/>
    </source>
</evidence>
<organism evidence="1 2">
    <name type="scientific">Methanosarcina barkeri MS</name>
    <dbReference type="NCBI Taxonomy" id="1434108"/>
    <lineage>
        <taxon>Archaea</taxon>
        <taxon>Methanobacteriati</taxon>
        <taxon>Methanobacteriota</taxon>
        <taxon>Stenosarchaea group</taxon>
        <taxon>Methanomicrobia</taxon>
        <taxon>Methanosarcinales</taxon>
        <taxon>Methanosarcinaceae</taxon>
        <taxon>Methanosarcina</taxon>
    </lineage>
</organism>
<dbReference type="KEGG" id="mby:MSBRM_1507"/>
<gene>
    <name evidence="1" type="ORF">MSBRM_1507</name>
</gene>
<keyword evidence="2" id="KW-1185">Reference proteome</keyword>
<sequence>MSDGFSGEPKYQCSLKFLPYCESCTSPVFLIIVDIKNEVAYWLFISRELLTNLALRIKQGSESVSVKIPLKNIIRKGNSEYLLEWQKIIKDYSKKICYYDDLLEEHTSLEKAYEILKQENSLLGVEKSEFHNIHKFLDRLNLYLDTDFTIIKEIYYKNCWKLVIGYNNYSENNITYLLYPINFNKNDLQIREISDKLKEDLRKELEICIVKNIISKNPSNNQPEKYAKELIIEK</sequence>
<dbReference type="EMBL" id="CP009528">
    <property type="protein sequence ID" value="AKB54505.1"/>
    <property type="molecule type" value="Genomic_DNA"/>
</dbReference>
<dbReference type="RefSeq" id="WP_048118041.1">
    <property type="nucleotide sequence ID" value="NZ_CP009528.1"/>
</dbReference>
<dbReference type="HOGENOM" id="CLU_1182871_0_0_2"/>
<dbReference type="GeneID" id="24844754"/>
<name>A0A0E3QV69_METBA</name>
<dbReference type="AlphaFoldDB" id="A0A0E3QV69"/>
<dbReference type="Proteomes" id="UP000033033">
    <property type="component" value="Chromosome"/>
</dbReference>
<dbReference type="STRING" id="1434108.MSBRM_1507"/>
<dbReference type="PATRIC" id="fig|1434108.4.peg.1890"/>
<evidence type="ECO:0000313" key="2">
    <source>
        <dbReference type="Proteomes" id="UP000033033"/>
    </source>
</evidence>
<reference evidence="1 2" key="1">
    <citation type="submission" date="2014-07" db="EMBL/GenBank/DDBJ databases">
        <title>Methanogenic archaea and the global carbon cycle.</title>
        <authorList>
            <person name="Henriksen J.R."/>
            <person name="Luke J."/>
            <person name="Reinhart S."/>
            <person name="Benedict M.N."/>
            <person name="Youngblut N.D."/>
            <person name="Metcalf M.E."/>
            <person name="Whitaker R.J."/>
            <person name="Metcalf W.W."/>
        </authorList>
    </citation>
    <scope>NUCLEOTIDE SEQUENCE [LARGE SCALE GENOMIC DNA]</scope>
    <source>
        <strain evidence="1 2">MS</strain>
    </source>
</reference>
<protein>
    <recommendedName>
        <fullName evidence="3">DUF4365 domain-containing protein</fullName>
    </recommendedName>
</protein>
<accession>A0A0E3QV69</accession>
<evidence type="ECO:0008006" key="3">
    <source>
        <dbReference type="Google" id="ProtNLM"/>
    </source>
</evidence>